<feature type="domain" description="SH3" evidence="5">
    <location>
        <begin position="407"/>
        <end position="467"/>
    </location>
</feature>
<dbReference type="Gene3D" id="2.60.40.640">
    <property type="match status" value="2"/>
</dbReference>
<dbReference type="AlphaFoldDB" id="G0N4Y0"/>
<comment type="similarity">
    <text evidence="1">Belongs to the arrestin family.</text>
</comment>
<dbReference type="InterPro" id="IPR011021">
    <property type="entry name" value="Arrestin-like_N"/>
</dbReference>
<evidence type="ECO:0000313" key="7">
    <source>
        <dbReference type="Proteomes" id="UP000008068"/>
    </source>
</evidence>
<name>G0N4Y0_CAEBE</name>
<dbReference type="SUPFAM" id="SSF50044">
    <property type="entry name" value="SH3-domain"/>
    <property type="match status" value="1"/>
</dbReference>
<gene>
    <name evidence="6" type="ORF">CAEBREN_17677</name>
</gene>
<dbReference type="STRING" id="135651.G0N4Y0"/>
<dbReference type="SMART" id="SM01017">
    <property type="entry name" value="Arrestin_C"/>
    <property type="match status" value="1"/>
</dbReference>
<evidence type="ECO:0000313" key="6">
    <source>
        <dbReference type="EMBL" id="EGT52700.1"/>
    </source>
</evidence>
<keyword evidence="2 3" id="KW-0728">SH3 domain</keyword>
<evidence type="ECO:0000256" key="1">
    <source>
        <dbReference type="ARBA" id="ARBA00005298"/>
    </source>
</evidence>
<dbReference type="Pfam" id="PF14604">
    <property type="entry name" value="SH3_9"/>
    <property type="match status" value="1"/>
</dbReference>
<keyword evidence="7" id="KW-1185">Reference proteome</keyword>
<evidence type="ECO:0000259" key="5">
    <source>
        <dbReference type="PROSITE" id="PS50002"/>
    </source>
</evidence>
<dbReference type="EMBL" id="GL379838">
    <property type="protein sequence ID" value="EGT52700.1"/>
    <property type="molecule type" value="Genomic_DNA"/>
</dbReference>
<reference evidence="7" key="1">
    <citation type="submission" date="2011-07" db="EMBL/GenBank/DDBJ databases">
        <authorList>
            <consortium name="Caenorhabditis brenneri Sequencing and Analysis Consortium"/>
            <person name="Wilson R.K."/>
        </authorList>
    </citation>
    <scope>NUCLEOTIDE SEQUENCE [LARGE SCALE GENOMIC DNA]</scope>
    <source>
        <strain evidence="7">PB2801</strain>
    </source>
</reference>
<feature type="region of interest" description="Disordered" evidence="4">
    <location>
        <begin position="723"/>
        <end position="747"/>
    </location>
</feature>
<organism evidence="7">
    <name type="scientific">Caenorhabditis brenneri</name>
    <name type="common">Nematode worm</name>
    <dbReference type="NCBI Taxonomy" id="135651"/>
    <lineage>
        <taxon>Eukaryota</taxon>
        <taxon>Metazoa</taxon>
        <taxon>Ecdysozoa</taxon>
        <taxon>Nematoda</taxon>
        <taxon>Chromadorea</taxon>
        <taxon>Rhabditida</taxon>
        <taxon>Rhabditina</taxon>
        <taxon>Rhabditomorpha</taxon>
        <taxon>Rhabditoidea</taxon>
        <taxon>Rhabditidae</taxon>
        <taxon>Peloderinae</taxon>
        <taxon>Caenorhabditis</taxon>
    </lineage>
</organism>
<dbReference type="SMART" id="SM00326">
    <property type="entry name" value="SH3"/>
    <property type="match status" value="1"/>
</dbReference>
<dbReference type="InterPro" id="IPR036028">
    <property type="entry name" value="SH3-like_dom_sf"/>
</dbReference>
<dbReference type="GO" id="GO:0015031">
    <property type="term" value="P:protein transport"/>
    <property type="evidence" value="ECO:0007669"/>
    <property type="project" value="TreeGrafter"/>
</dbReference>
<proteinExistence type="inferred from homology"/>
<evidence type="ECO:0000256" key="4">
    <source>
        <dbReference type="SAM" id="MobiDB-lite"/>
    </source>
</evidence>
<dbReference type="InterPro" id="IPR001452">
    <property type="entry name" value="SH3_domain"/>
</dbReference>
<dbReference type="PROSITE" id="PS50002">
    <property type="entry name" value="SH3"/>
    <property type="match status" value="1"/>
</dbReference>
<protein>
    <recommendedName>
        <fullName evidence="5">SH3 domain-containing protein</fullName>
    </recommendedName>
</protein>
<evidence type="ECO:0000256" key="3">
    <source>
        <dbReference type="PROSITE-ProRule" id="PRU00192"/>
    </source>
</evidence>
<accession>G0N4Y0</accession>
<dbReference type="InterPro" id="IPR050357">
    <property type="entry name" value="Arrestin_domain-protein"/>
</dbReference>
<dbReference type="Proteomes" id="UP000008068">
    <property type="component" value="Unassembled WGS sequence"/>
</dbReference>
<dbReference type="Pfam" id="PF03314">
    <property type="entry name" value="DUF273"/>
    <property type="match status" value="1"/>
</dbReference>
<dbReference type="GO" id="GO:0005737">
    <property type="term" value="C:cytoplasm"/>
    <property type="evidence" value="ECO:0007669"/>
    <property type="project" value="TreeGrafter"/>
</dbReference>
<dbReference type="Pfam" id="PF00339">
    <property type="entry name" value="Arrestin_N"/>
    <property type="match status" value="1"/>
</dbReference>
<dbReference type="eggNOG" id="KOG1451">
    <property type="taxonomic scope" value="Eukaryota"/>
</dbReference>
<dbReference type="PANTHER" id="PTHR11188">
    <property type="entry name" value="ARRESTIN DOMAIN CONTAINING PROTEIN"/>
    <property type="match status" value="1"/>
</dbReference>
<dbReference type="InParanoid" id="G0N4Y0"/>
<dbReference type="Gene3D" id="2.30.30.40">
    <property type="entry name" value="SH3 Domains"/>
    <property type="match status" value="1"/>
</dbReference>
<dbReference type="PANTHER" id="PTHR11188:SF17">
    <property type="entry name" value="FI21816P1"/>
    <property type="match status" value="1"/>
</dbReference>
<evidence type="ECO:0000256" key="2">
    <source>
        <dbReference type="ARBA" id="ARBA00022443"/>
    </source>
</evidence>
<dbReference type="InterPro" id="IPR014752">
    <property type="entry name" value="Arrestin-like_C"/>
</dbReference>
<dbReference type="HOGENOM" id="CLU_368119_0_0_1"/>
<dbReference type="OrthoDB" id="3183924at2759"/>
<sequence>MASYFVRNTEYARRLIMEFSNYEQSLPVGSFHGTDNGAIHDLEIEFSQPDGEYKTGEIVSGEVVIYNEFPIEVIGLKVTLFLKMVAILLNDVGEEYRSKKTHPFKTIDLHSELFGDSKHHTKVLSEGPNYVPFSFPPLNVLYTSSINGNSSDDYYNRSFFIRIELKTKPGTVILKDESFEVHRSLLDSYPEAKKWQTKTNWKYVSLNLKKATMTVTVPNAFSFKERNIPIHFSISNESKHRKMIIRSRLLRTFQLPMETSIRNRSETTVHNESIEEVDITEGEIIHYLKLTYTNLATFSCPLLYQTFRLEVELETFGKIKVDFPMVSGWWKNGPAREKAPYDRRGSVNVQDSEVMNSTSSLVAETLNPPVPNCQAFPTAPPMDSAPPTYAEATQKFIPSIYPSLIDPIPHEMMATRSYSGIGANELSFQAGQVFRNVRASNDPGWLVGTMHGRSGLIPFVYVEPIPDYPLKRSSKSVSLNDDEKQSISTTHAFKTLDLSSNRPRQFQIGKHHCPFSFPPLPHSFVSSVNFSIGENKYNPSYFIRIELELKSGKVVVKDKPFKVFCSCLNNYSEARKWQTKFNKLTLSSKKSTMKVTVPAAFSPEEKFIPIHLQISNHSENPKVKIRAQLFKLIQLPMEDSVKDKTTVEGESVGEVNITDGEVIQYLKVTNFNSSTFDCPVFCQTYRLEVEMETSNGTMKLEFPVIFGYWRNRPERKEKPYKHDVVPVNDTPIPSAPPMEDFGAAPPPTYEEAMRVSL</sequence>
<dbReference type="InterPro" id="IPR004988">
    <property type="entry name" value="DUF273"/>
</dbReference>
<dbReference type="InterPro" id="IPR011022">
    <property type="entry name" value="Arrestin_C-like"/>
</dbReference>